<organism evidence="7 8">
    <name type="scientific">Elysia crispata</name>
    <name type="common">lettuce slug</name>
    <dbReference type="NCBI Taxonomy" id="231223"/>
    <lineage>
        <taxon>Eukaryota</taxon>
        <taxon>Metazoa</taxon>
        <taxon>Spiralia</taxon>
        <taxon>Lophotrochozoa</taxon>
        <taxon>Mollusca</taxon>
        <taxon>Gastropoda</taxon>
        <taxon>Heterobranchia</taxon>
        <taxon>Euthyneura</taxon>
        <taxon>Panpulmonata</taxon>
        <taxon>Sacoglossa</taxon>
        <taxon>Placobranchoidea</taxon>
        <taxon>Plakobranchidae</taxon>
        <taxon>Elysia</taxon>
    </lineage>
</organism>
<gene>
    <name evidence="7" type="ORF">RRG08_042634</name>
</gene>
<evidence type="ECO:0000256" key="6">
    <source>
        <dbReference type="SAM" id="Phobius"/>
    </source>
</evidence>
<proteinExistence type="inferred from homology"/>
<feature type="transmembrane region" description="Helical" evidence="6">
    <location>
        <begin position="106"/>
        <end position="130"/>
    </location>
</feature>
<dbReference type="PANTHER" id="PTHR31872">
    <property type="entry name" value="TRANSMEMBRANE PROTEIN 179"/>
    <property type="match status" value="1"/>
</dbReference>
<evidence type="ECO:0000256" key="4">
    <source>
        <dbReference type="ARBA" id="ARBA00023136"/>
    </source>
</evidence>
<keyword evidence="4 6" id="KW-0472">Membrane</keyword>
<reference evidence="7" key="1">
    <citation type="journal article" date="2023" name="G3 (Bethesda)">
        <title>A reference genome for the long-term kleptoplast-retaining sea slug Elysia crispata morphotype clarki.</title>
        <authorList>
            <person name="Eastman K.E."/>
            <person name="Pendleton A.L."/>
            <person name="Shaikh M.A."/>
            <person name="Suttiyut T."/>
            <person name="Ogas R."/>
            <person name="Tomko P."/>
            <person name="Gavelis G."/>
            <person name="Widhalm J.R."/>
            <person name="Wisecaver J.H."/>
        </authorList>
    </citation>
    <scope>NUCLEOTIDE SEQUENCE</scope>
    <source>
        <strain evidence="7">ECLA1</strain>
    </source>
</reference>
<sequence>MEPVKIFAVMQTFCYAWVFILSFLVCIPAGVNVNEFRGHCLLYASGKWDRTPQSDPFLADVTWGPESSCNFTIFIGVLSMVLGLFYIVWTSILLIRGFESSWLDAFINLIVNSVMCVCLFSTSLTVSVGFRQWCELITSPKSSFKRCEDGQHFDIGRVIDVDAGNYFVQWQVTQFGIWFLWLLWLTLSVMALIRLYRYHRIESFTSSMNRERQRLISQVTQNTQSA</sequence>
<evidence type="ECO:0000256" key="1">
    <source>
        <dbReference type="ARBA" id="ARBA00004141"/>
    </source>
</evidence>
<feature type="transmembrane region" description="Helical" evidence="6">
    <location>
        <begin position="175"/>
        <end position="196"/>
    </location>
</feature>
<evidence type="ECO:0000256" key="2">
    <source>
        <dbReference type="ARBA" id="ARBA00022692"/>
    </source>
</evidence>
<protein>
    <recommendedName>
        <fullName evidence="9">Transmembrane protein 179</fullName>
    </recommendedName>
</protein>
<dbReference type="Proteomes" id="UP001283361">
    <property type="component" value="Unassembled WGS sequence"/>
</dbReference>
<dbReference type="Pfam" id="PF26158">
    <property type="entry name" value="Claudin_TMEM179-179B"/>
    <property type="match status" value="1"/>
</dbReference>
<feature type="transmembrane region" description="Helical" evidence="6">
    <location>
        <begin position="12"/>
        <end position="31"/>
    </location>
</feature>
<keyword evidence="8" id="KW-1185">Reference proteome</keyword>
<keyword evidence="2 6" id="KW-0812">Transmembrane</keyword>
<accession>A0AAE0XQ35</accession>
<dbReference type="AlphaFoldDB" id="A0AAE0XQ35"/>
<dbReference type="InterPro" id="IPR029673">
    <property type="entry name" value="TMEM179"/>
</dbReference>
<evidence type="ECO:0000313" key="7">
    <source>
        <dbReference type="EMBL" id="KAK3702646.1"/>
    </source>
</evidence>
<dbReference type="PANTHER" id="PTHR31872:SF4">
    <property type="entry name" value="TRANSMEMBRANE PROTEIN 179"/>
    <property type="match status" value="1"/>
</dbReference>
<comment type="similarity">
    <text evidence="5">Belongs to the TMEM179 family.</text>
</comment>
<evidence type="ECO:0008006" key="9">
    <source>
        <dbReference type="Google" id="ProtNLM"/>
    </source>
</evidence>
<dbReference type="InterPro" id="IPR059010">
    <property type="entry name" value="TMEM179-179B"/>
</dbReference>
<comment type="caution">
    <text evidence="7">The sequence shown here is derived from an EMBL/GenBank/DDBJ whole genome shotgun (WGS) entry which is preliminary data.</text>
</comment>
<name>A0AAE0XQ35_9GAST</name>
<dbReference type="EMBL" id="JAWDGP010007852">
    <property type="protein sequence ID" value="KAK3702646.1"/>
    <property type="molecule type" value="Genomic_DNA"/>
</dbReference>
<feature type="transmembrane region" description="Helical" evidence="6">
    <location>
        <begin position="71"/>
        <end position="94"/>
    </location>
</feature>
<comment type="subcellular location">
    <subcellularLocation>
        <location evidence="1">Membrane</location>
        <topology evidence="1">Multi-pass membrane protein</topology>
    </subcellularLocation>
</comment>
<keyword evidence="3 6" id="KW-1133">Transmembrane helix</keyword>
<evidence type="ECO:0000256" key="3">
    <source>
        <dbReference type="ARBA" id="ARBA00022989"/>
    </source>
</evidence>
<evidence type="ECO:0000313" key="8">
    <source>
        <dbReference type="Proteomes" id="UP001283361"/>
    </source>
</evidence>
<evidence type="ECO:0000256" key="5">
    <source>
        <dbReference type="ARBA" id="ARBA00093776"/>
    </source>
</evidence>